<keyword evidence="3" id="KW-1185">Reference proteome</keyword>
<feature type="transmembrane region" description="Helical" evidence="1">
    <location>
        <begin position="52"/>
        <end position="70"/>
    </location>
</feature>
<protein>
    <submittedName>
        <fullName evidence="2">Uncharacterized protein</fullName>
    </submittedName>
</protein>
<feature type="transmembrane region" description="Helical" evidence="1">
    <location>
        <begin position="12"/>
        <end position="40"/>
    </location>
</feature>
<dbReference type="Proteomes" id="UP000233742">
    <property type="component" value="Chromosome"/>
</dbReference>
<feature type="transmembrane region" description="Helical" evidence="1">
    <location>
        <begin position="91"/>
        <end position="109"/>
    </location>
</feature>
<dbReference type="EMBL" id="CP025408">
    <property type="protein sequence ID" value="AUH33052.1"/>
    <property type="molecule type" value="Genomic_DNA"/>
</dbReference>
<dbReference type="RefSeq" id="WP_101459725.1">
    <property type="nucleotide sequence ID" value="NZ_CP025408.1"/>
</dbReference>
<keyword evidence="1" id="KW-0812">Transmembrane</keyword>
<organism evidence="2 3">
    <name type="scientific">Paracoccus tegillarcae</name>
    <dbReference type="NCBI Taxonomy" id="1529068"/>
    <lineage>
        <taxon>Bacteria</taxon>
        <taxon>Pseudomonadati</taxon>
        <taxon>Pseudomonadota</taxon>
        <taxon>Alphaproteobacteria</taxon>
        <taxon>Rhodobacterales</taxon>
        <taxon>Paracoccaceae</taxon>
        <taxon>Paracoccus</taxon>
    </lineage>
</organism>
<gene>
    <name evidence="2" type="ORF">CUV01_06285</name>
</gene>
<sequence>MSASADRADLGYDIAAVSTFTAIAFGVAATLIGLAVHPLALASLLPLPASGVRLLAIVAALMILGPLIWASFTRRRLKIGRFELHAPSPRLLAVMVFGSGLWMSLSALLPPVSPIAAIYPSASAGTWRGCDAIGQNGAARFLP</sequence>
<reference evidence="2 3" key="1">
    <citation type="submission" date="2017-12" db="EMBL/GenBank/DDBJ databases">
        <authorList>
            <person name="Hurst M.R.H."/>
        </authorList>
    </citation>
    <scope>NUCLEOTIDE SEQUENCE [LARGE SCALE GENOMIC DNA]</scope>
    <source>
        <strain evidence="2 3">BM15</strain>
    </source>
</reference>
<proteinExistence type="predicted"/>
<name>A0A2K9EY76_9RHOB</name>
<keyword evidence="1" id="KW-0472">Membrane</keyword>
<evidence type="ECO:0000256" key="1">
    <source>
        <dbReference type="SAM" id="Phobius"/>
    </source>
</evidence>
<dbReference type="AlphaFoldDB" id="A0A2K9EY76"/>
<evidence type="ECO:0000313" key="3">
    <source>
        <dbReference type="Proteomes" id="UP000233742"/>
    </source>
</evidence>
<evidence type="ECO:0000313" key="2">
    <source>
        <dbReference type="EMBL" id="AUH33052.1"/>
    </source>
</evidence>
<dbReference type="KEGG" id="paro:CUV01_06285"/>
<accession>A0A2K9EY76</accession>
<keyword evidence="1" id="KW-1133">Transmembrane helix</keyword>
<dbReference type="OrthoDB" id="145485at2"/>